<dbReference type="Proteomes" id="UP000288547">
    <property type="component" value="Unassembled WGS sequence"/>
</dbReference>
<keyword evidence="2" id="KW-1185">Reference proteome</keyword>
<organism evidence="1 2">
    <name type="scientific">Labedella phragmitis</name>
    <dbReference type="NCBI Taxonomy" id="2498849"/>
    <lineage>
        <taxon>Bacteria</taxon>
        <taxon>Bacillati</taxon>
        <taxon>Actinomycetota</taxon>
        <taxon>Actinomycetes</taxon>
        <taxon>Micrococcales</taxon>
        <taxon>Microbacteriaceae</taxon>
        <taxon>Labedella</taxon>
    </lineage>
</organism>
<name>A0A3S4APA0_9MICO</name>
<protein>
    <recommendedName>
        <fullName evidence="3">Type IV secretion protein Rhs</fullName>
    </recommendedName>
</protein>
<dbReference type="OrthoDB" id="4981253at2"/>
<reference evidence="1 2" key="1">
    <citation type="submission" date="2018-12" db="EMBL/GenBank/DDBJ databases">
        <authorList>
            <person name="Li F."/>
        </authorList>
    </citation>
    <scope>NUCLEOTIDE SEQUENCE [LARGE SCALE GENOMIC DNA]</scope>
    <source>
        <strain evidence="1 2">11W25H-1</strain>
    </source>
</reference>
<evidence type="ECO:0008006" key="3">
    <source>
        <dbReference type="Google" id="ProtNLM"/>
    </source>
</evidence>
<sequence length="83" mass="9083">MARRRSSDERPPRPSIREVGFTNWLNAMLFPYIGPPPVGPYDEAPLAPSTASACPLCGAPMSQHVVDRSGPRTMLHCPRLVTP</sequence>
<comment type="caution">
    <text evidence="1">The sequence shown here is derived from an EMBL/GenBank/DDBJ whole genome shotgun (WGS) entry which is preliminary data.</text>
</comment>
<gene>
    <name evidence="1" type="ORF">ELQ90_02915</name>
</gene>
<evidence type="ECO:0000313" key="1">
    <source>
        <dbReference type="EMBL" id="RWZ52905.1"/>
    </source>
</evidence>
<dbReference type="EMBL" id="RZNB01000001">
    <property type="protein sequence ID" value="RWZ52905.1"/>
    <property type="molecule type" value="Genomic_DNA"/>
</dbReference>
<dbReference type="AlphaFoldDB" id="A0A3S4APA0"/>
<evidence type="ECO:0000313" key="2">
    <source>
        <dbReference type="Proteomes" id="UP000288547"/>
    </source>
</evidence>
<accession>A0A3S4APA0</accession>
<proteinExistence type="predicted"/>